<gene>
    <name evidence="2" type="ORF">SYV04_25030</name>
</gene>
<evidence type="ECO:0000313" key="3">
    <source>
        <dbReference type="Proteomes" id="UP001291309"/>
    </source>
</evidence>
<dbReference type="EMBL" id="JAXIVS010000009">
    <property type="protein sequence ID" value="MDY7229681.1"/>
    <property type="molecule type" value="Genomic_DNA"/>
</dbReference>
<feature type="chain" id="PRO_5046433491" description="Type IV fimbrial biogenesis protein PilY1" evidence="1">
    <location>
        <begin position="27"/>
        <end position="469"/>
    </location>
</feature>
<name>A0ABU5H8W6_9BACT</name>
<proteinExistence type="predicted"/>
<evidence type="ECO:0000313" key="2">
    <source>
        <dbReference type="EMBL" id="MDY7229681.1"/>
    </source>
</evidence>
<accession>A0ABU5H8W6</accession>
<comment type="caution">
    <text evidence="2">The sequence shown here is derived from an EMBL/GenBank/DDBJ whole genome shotgun (WGS) entry which is preliminary data.</text>
</comment>
<dbReference type="InterPro" id="IPR036465">
    <property type="entry name" value="vWFA_dom_sf"/>
</dbReference>
<dbReference type="Gene3D" id="3.40.50.410">
    <property type="entry name" value="von Willebrand factor, type A domain"/>
    <property type="match status" value="1"/>
</dbReference>
<reference evidence="2 3" key="1">
    <citation type="submission" date="2023-12" db="EMBL/GenBank/DDBJ databases">
        <title>the genome sequence of Hyalangium sp. s54d21.</title>
        <authorList>
            <person name="Zhang X."/>
        </authorList>
    </citation>
    <scope>NUCLEOTIDE SEQUENCE [LARGE SCALE GENOMIC DNA]</scope>
    <source>
        <strain evidence="3">s54d21</strain>
    </source>
</reference>
<sequence>MKRWSPFTPRLCLGLMLIGTAGAASAQTVAPPNIHFLIDTSGSMRELPQVTGGNHVEFFDTTTGGCFNPRLDADQVSRGWNSQTAYPVPDLGTGLGSDTGFPNLFQDSKFYGYMYWGESTDPTPQWTSKEQACEAQVPNWSSTGAADYTQCLSCLHIKGYYKVPGAQGTNSGNMANPNFIFWGRYLNFNPPKYVTVKAAIKKAIKDLSGMRAGFSYFANSTLGTQMGQSQNPSCLQIRADSSAFDNNRASYINSINGLSFTTGTPLGRSLLNVGFYFTSGDDVYRDNFGFGTAYSYPSGFRNTLLTSQGRSWCWGCQHSAIILISDGEPTSDSLPATIVSQLRILNGGPVYCSDSKPCGPYNMRDKGNSPSSYIDDNPNYYLDDVAKLLANQDLQQATPAVIGDFDTSGSQSLRIHTIGYGIQSNLLENTAQVGGGLSFTASDASSLEAALTEILNDVQTQAATCTLTP</sequence>
<keyword evidence="3" id="KW-1185">Reference proteome</keyword>
<keyword evidence="1" id="KW-0732">Signal</keyword>
<feature type="signal peptide" evidence="1">
    <location>
        <begin position="1"/>
        <end position="26"/>
    </location>
</feature>
<evidence type="ECO:0008006" key="4">
    <source>
        <dbReference type="Google" id="ProtNLM"/>
    </source>
</evidence>
<evidence type="ECO:0000256" key="1">
    <source>
        <dbReference type="SAM" id="SignalP"/>
    </source>
</evidence>
<dbReference type="RefSeq" id="WP_321548404.1">
    <property type="nucleotide sequence ID" value="NZ_JAXIVS010000009.1"/>
</dbReference>
<protein>
    <recommendedName>
        <fullName evidence="4">Type IV fimbrial biogenesis protein PilY1</fullName>
    </recommendedName>
</protein>
<organism evidence="2 3">
    <name type="scientific">Hyalangium rubrum</name>
    <dbReference type="NCBI Taxonomy" id="3103134"/>
    <lineage>
        <taxon>Bacteria</taxon>
        <taxon>Pseudomonadati</taxon>
        <taxon>Myxococcota</taxon>
        <taxon>Myxococcia</taxon>
        <taxon>Myxococcales</taxon>
        <taxon>Cystobacterineae</taxon>
        <taxon>Archangiaceae</taxon>
        <taxon>Hyalangium</taxon>
    </lineage>
</organism>
<dbReference type="Proteomes" id="UP001291309">
    <property type="component" value="Unassembled WGS sequence"/>
</dbReference>